<feature type="compositionally biased region" description="Low complexity" evidence="1">
    <location>
        <begin position="330"/>
        <end position="346"/>
    </location>
</feature>
<feature type="compositionally biased region" description="Low complexity" evidence="1">
    <location>
        <begin position="307"/>
        <end position="318"/>
    </location>
</feature>
<feature type="compositionally biased region" description="Polar residues" evidence="1">
    <location>
        <begin position="872"/>
        <end position="895"/>
    </location>
</feature>
<feature type="region of interest" description="Disordered" evidence="1">
    <location>
        <begin position="775"/>
        <end position="921"/>
    </location>
</feature>
<dbReference type="InterPro" id="IPR007518">
    <property type="entry name" value="MINDY"/>
</dbReference>
<evidence type="ECO:0000256" key="1">
    <source>
        <dbReference type="SAM" id="MobiDB-lite"/>
    </source>
</evidence>
<dbReference type="EMBL" id="KV878345">
    <property type="protein sequence ID" value="OJJ45298.1"/>
    <property type="molecule type" value="Genomic_DNA"/>
</dbReference>
<feature type="compositionally biased region" description="Polar residues" evidence="1">
    <location>
        <begin position="736"/>
        <end position="746"/>
    </location>
</feature>
<protein>
    <recommendedName>
        <fullName evidence="2">MINDY deubiquitinase domain-containing protein</fullName>
    </recommendedName>
</protein>
<dbReference type="GO" id="GO:0071944">
    <property type="term" value="C:cell periphery"/>
    <property type="evidence" value="ECO:0007669"/>
    <property type="project" value="TreeGrafter"/>
</dbReference>
<gene>
    <name evidence="3" type="ORF">ASPZODRAFT_133943</name>
</gene>
<dbReference type="GeneID" id="34609858"/>
<feature type="region of interest" description="Disordered" evidence="1">
    <location>
        <begin position="1"/>
        <end position="127"/>
    </location>
</feature>
<dbReference type="GO" id="GO:0016807">
    <property type="term" value="F:cysteine-type carboxypeptidase activity"/>
    <property type="evidence" value="ECO:0007669"/>
    <property type="project" value="TreeGrafter"/>
</dbReference>
<dbReference type="RefSeq" id="XP_022579808.1">
    <property type="nucleotide sequence ID" value="XM_022723393.1"/>
</dbReference>
<proteinExistence type="predicted"/>
<dbReference type="InterPro" id="IPR033979">
    <property type="entry name" value="MINDY_domain"/>
</dbReference>
<sequence length="921" mass="100975">MVLRKQPPPHLENCDKGDGRSDLRSPTAATPSPSRLTRPTRALSSPKSPRFPTQDPVFSPDLNKSPAFDLMSLQEAQRSPVASSFNDTQNPWTDDNDERSEPSRLSDSSIPPPVPPKHTQAEIYSEARSVPRVPSILVAGTQRRMAANEWKTAHAADGGAVWEQPEIPAVQLQSNNPFLKARLSDSNPWDNDQVSGPHQDGTRAASSFLRDDASEQLSQNEGYIPMTARLSLLDDPVPESPWADEHSITTSQAQQQPASQQVAGSSNFENIPLSIYIDNGQISEPQADTQAQLPPAIVLQHPRSASEESFSFPSQQSATGQSHLENGIRTPSVTLSSATPSSSSDLLELDFPEKSSSHAESSRAPSPAYLTTAYDTSALGSAQQTQPDSILPVSRTLNDLGPSGSSHPEQPAIAPLPKLSEAEEKRQQEQRSETYFIRQVDWTDVTGRLRHSPILVQNKNGPCPLLALVNALILCSAENTQPPIVKALKTREQISLGLLIQALFDELTSCLGPDDQLPDIEALSRFLTMLHTGMNVNPRLTLEPPGTVGSFLQTNDTRLYGTFGVPLVHGWIASPSSESHHALVRVAQYHEDIQLLQFRKDELEERVFRGGALTPEEQKLIRDIHTIQEFVDVENATQLSSFGLDQLAQTLSPGSVSILFRNDHFSTLYKHPQTHRLFTLVTDAGYSSHAEVVWECLADVSGFNAEFFAGDFRLVGNTTAASADPGPAQHHIVGPRSSSNGANRTSAPRDHSSSSLSAQEQSDADYAYALSLQFQEEERENNRESHSRNRRASTPMNTLTASSQSRQSTHTRSSSAVDIGSGNNNWSQPSTDRRRPSRQDQQYSRQSQSDDPHDEDLPSYEQAASSRPYVPPQSSTSSASPYQAQETRYSRQQQYGRRPPGATVAPGITQQANDRNKDCIV</sequence>
<feature type="compositionally biased region" description="Basic and acidic residues" evidence="1">
    <location>
        <begin position="12"/>
        <end position="23"/>
    </location>
</feature>
<dbReference type="GO" id="GO:0071108">
    <property type="term" value="P:protein K48-linked deubiquitination"/>
    <property type="evidence" value="ECO:0007669"/>
    <property type="project" value="TreeGrafter"/>
</dbReference>
<dbReference type="OrthoDB" id="10261212at2759"/>
<evidence type="ECO:0000313" key="4">
    <source>
        <dbReference type="Proteomes" id="UP000184188"/>
    </source>
</evidence>
<feature type="compositionally biased region" description="Basic and acidic residues" evidence="1">
    <location>
        <begin position="351"/>
        <end position="361"/>
    </location>
</feature>
<keyword evidence="4" id="KW-1185">Reference proteome</keyword>
<feature type="region of interest" description="Disordered" evidence="1">
    <location>
        <begin position="234"/>
        <end position="264"/>
    </location>
</feature>
<dbReference type="GO" id="GO:0005829">
    <property type="term" value="C:cytosol"/>
    <property type="evidence" value="ECO:0007669"/>
    <property type="project" value="TreeGrafter"/>
</dbReference>
<feature type="compositionally biased region" description="Low complexity" evidence="1">
    <location>
        <begin position="839"/>
        <end position="849"/>
    </location>
</feature>
<dbReference type="GO" id="GO:1990380">
    <property type="term" value="F:K48-linked deubiquitinase activity"/>
    <property type="evidence" value="ECO:0007669"/>
    <property type="project" value="InterPro"/>
</dbReference>
<dbReference type="Pfam" id="PF04424">
    <property type="entry name" value="MINDY_DUB"/>
    <property type="match status" value="1"/>
</dbReference>
<organism evidence="3 4">
    <name type="scientific">Penicilliopsis zonata CBS 506.65</name>
    <dbReference type="NCBI Taxonomy" id="1073090"/>
    <lineage>
        <taxon>Eukaryota</taxon>
        <taxon>Fungi</taxon>
        <taxon>Dikarya</taxon>
        <taxon>Ascomycota</taxon>
        <taxon>Pezizomycotina</taxon>
        <taxon>Eurotiomycetes</taxon>
        <taxon>Eurotiomycetidae</taxon>
        <taxon>Eurotiales</taxon>
        <taxon>Aspergillaceae</taxon>
        <taxon>Penicilliopsis</taxon>
    </lineage>
</organism>
<evidence type="ECO:0000313" key="3">
    <source>
        <dbReference type="EMBL" id="OJJ45298.1"/>
    </source>
</evidence>
<feature type="compositionally biased region" description="Low complexity" evidence="1">
    <location>
        <begin position="251"/>
        <end position="264"/>
    </location>
</feature>
<dbReference type="PANTHER" id="PTHR18063">
    <property type="entry name" value="NF-E2 INDUCIBLE PROTEIN"/>
    <property type="match status" value="1"/>
</dbReference>
<feature type="non-terminal residue" evidence="3">
    <location>
        <position position="921"/>
    </location>
</feature>
<dbReference type="AlphaFoldDB" id="A0A1L9SDS8"/>
<feature type="region of interest" description="Disordered" evidence="1">
    <location>
        <begin position="182"/>
        <end position="204"/>
    </location>
</feature>
<dbReference type="GO" id="GO:0004843">
    <property type="term" value="F:cysteine-type deubiquitinase activity"/>
    <property type="evidence" value="ECO:0007669"/>
    <property type="project" value="InterPro"/>
</dbReference>
<feature type="compositionally biased region" description="Basic and acidic residues" evidence="1">
    <location>
        <begin position="420"/>
        <end position="432"/>
    </location>
</feature>
<feature type="domain" description="MINDY deubiquitinase" evidence="2">
    <location>
        <begin position="434"/>
        <end position="712"/>
    </location>
</feature>
<dbReference type="VEuPathDB" id="FungiDB:ASPZODRAFT_133943"/>
<accession>A0A1L9SDS8</accession>
<feature type="compositionally biased region" description="Polar residues" evidence="1">
    <location>
        <begin position="27"/>
        <end position="47"/>
    </location>
</feature>
<feature type="region of interest" description="Disordered" evidence="1">
    <location>
        <begin position="302"/>
        <end position="367"/>
    </location>
</feature>
<feature type="region of interest" description="Disordered" evidence="1">
    <location>
        <begin position="380"/>
        <end position="432"/>
    </location>
</feature>
<name>A0A1L9SDS8_9EURO</name>
<feature type="region of interest" description="Disordered" evidence="1">
    <location>
        <begin position="722"/>
        <end position="761"/>
    </location>
</feature>
<feature type="compositionally biased region" description="Polar residues" evidence="1">
    <location>
        <begin position="74"/>
        <end position="93"/>
    </location>
</feature>
<feature type="compositionally biased region" description="Low complexity" evidence="1">
    <location>
        <begin position="802"/>
        <end position="815"/>
    </location>
</feature>
<reference evidence="4" key="1">
    <citation type="journal article" date="2017" name="Genome Biol.">
        <title>Comparative genomics reveals high biological diversity and specific adaptations in the industrially and medically important fungal genus Aspergillus.</title>
        <authorList>
            <person name="de Vries R.P."/>
            <person name="Riley R."/>
            <person name="Wiebenga A."/>
            <person name="Aguilar-Osorio G."/>
            <person name="Amillis S."/>
            <person name="Uchima C.A."/>
            <person name="Anderluh G."/>
            <person name="Asadollahi M."/>
            <person name="Askin M."/>
            <person name="Barry K."/>
            <person name="Battaglia E."/>
            <person name="Bayram O."/>
            <person name="Benocci T."/>
            <person name="Braus-Stromeyer S.A."/>
            <person name="Caldana C."/>
            <person name="Canovas D."/>
            <person name="Cerqueira G.C."/>
            <person name="Chen F."/>
            <person name="Chen W."/>
            <person name="Choi C."/>
            <person name="Clum A."/>
            <person name="Dos Santos R.A."/>
            <person name="Damasio A.R."/>
            <person name="Diallinas G."/>
            <person name="Emri T."/>
            <person name="Fekete E."/>
            <person name="Flipphi M."/>
            <person name="Freyberg S."/>
            <person name="Gallo A."/>
            <person name="Gournas C."/>
            <person name="Habgood R."/>
            <person name="Hainaut M."/>
            <person name="Harispe M.L."/>
            <person name="Henrissat B."/>
            <person name="Hilden K.S."/>
            <person name="Hope R."/>
            <person name="Hossain A."/>
            <person name="Karabika E."/>
            <person name="Karaffa L."/>
            <person name="Karanyi Z."/>
            <person name="Krasevec N."/>
            <person name="Kuo A."/>
            <person name="Kusch H."/>
            <person name="LaButti K."/>
            <person name="Lagendijk E.L."/>
            <person name="Lapidus A."/>
            <person name="Levasseur A."/>
            <person name="Lindquist E."/>
            <person name="Lipzen A."/>
            <person name="Logrieco A.F."/>
            <person name="MacCabe A."/>
            <person name="Maekelae M.R."/>
            <person name="Malavazi I."/>
            <person name="Melin P."/>
            <person name="Meyer V."/>
            <person name="Mielnichuk N."/>
            <person name="Miskei M."/>
            <person name="Molnar A.P."/>
            <person name="Mule G."/>
            <person name="Ngan C.Y."/>
            <person name="Orejas M."/>
            <person name="Orosz E."/>
            <person name="Ouedraogo J.P."/>
            <person name="Overkamp K.M."/>
            <person name="Park H.-S."/>
            <person name="Perrone G."/>
            <person name="Piumi F."/>
            <person name="Punt P.J."/>
            <person name="Ram A.F."/>
            <person name="Ramon A."/>
            <person name="Rauscher S."/>
            <person name="Record E."/>
            <person name="Riano-Pachon D.M."/>
            <person name="Robert V."/>
            <person name="Roehrig J."/>
            <person name="Ruller R."/>
            <person name="Salamov A."/>
            <person name="Salih N.S."/>
            <person name="Samson R.A."/>
            <person name="Sandor E."/>
            <person name="Sanguinetti M."/>
            <person name="Schuetze T."/>
            <person name="Sepcic K."/>
            <person name="Shelest E."/>
            <person name="Sherlock G."/>
            <person name="Sophianopoulou V."/>
            <person name="Squina F.M."/>
            <person name="Sun H."/>
            <person name="Susca A."/>
            <person name="Todd R.B."/>
            <person name="Tsang A."/>
            <person name="Unkles S.E."/>
            <person name="van de Wiele N."/>
            <person name="van Rossen-Uffink D."/>
            <person name="Oliveira J.V."/>
            <person name="Vesth T.C."/>
            <person name="Visser J."/>
            <person name="Yu J.-H."/>
            <person name="Zhou M."/>
            <person name="Andersen M.R."/>
            <person name="Archer D.B."/>
            <person name="Baker S.E."/>
            <person name="Benoit I."/>
            <person name="Brakhage A.A."/>
            <person name="Braus G.H."/>
            <person name="Fischer R."/>
            <person name="Frisvad J.C."/>
            <person name="Goldman G.H."/>
            <person name="Houbraken J."/>
            <person name="Oakley B."/>
            <person name="Pocsi I."/>
            <person name="Scazzocchio C."/>
            <person name="Seiboth B."/>
            <person name="vanKuyk P.A."/>
            <person name="Wortman J."/>
            <person name="Dyer P.S."/>
            <person name="Grigoriev I.V."/>
        </authorList>
    </citation>
    <scope>NUCLEOTIDE SEQUENCE [LARGE SCALE GENOMIC DNA]</scope>
    <source>
        <strain evidence="4">CBS 506.65</strain>
    </source>
</reference>
<dbReference type="STRING" id="1073090.A0A1L9SDS8"/>
<evidence type="ECO:0000259" key="2">
    <source>
        <dbReference type="Pfam" id="PF04424"/>
    </source>
</evidence>
<feature type="compositionally biased region" description="Pro residues" evidence="1">
    <location>
        <begin position="1"/>
        <end position="10"/>
    </location>
</feature>
<dbReference type="Proteomes" id="UP000184188">
    <property type="component" value="Unassembled WGS sequence"/>
</dbReference>
<feature type="compositionally biased region" description="Polar residues" evidence="1">
    <location>
        <begin position="184"/>
        <end position="196"/>
    </location>
</feature>
<dbReference type="PANTHER" id="PTHR18063:SF6">
    <property type="entry name" value="UBIQUITIN CARBOXYL-TERMINAL HYDROLASE"/>
    <property type="match status" value="1"/>
</dbReference>